<feature type="active site" evidence="9">
    <location>
        <position position="164"/>
    </location>
</feature>
<accession>A0A0G1UUR3</accession>
<sequence length="504" mass="55515">MIAVIDFGSQTAHLIARRVRDLGVAAKIFSFKTKAMALSEAEGIIISGGPGTIYLPGAPKLDKKIYSLAVPVLGICYGMQLMGDQLGGKVKKGSSQEYGGVRVNLKKSKLFEGAGGWQRVWMSHSDQVVKLPSGFVRTGESRGTKNLAMVDEKRGLYGVQFHPEVVHTQKGRKILKNFLFDICGAKKNWGKSEWLESKLAAIRKEAGVKRAICGLSGGIDSTTAAAMVFRAIGKNLTCVFVDNGLMRLGEAGQVKKDFKEFFGDNLVVVRAQREFLAALKGVTDPEKKRKIIGRLYIRLFEAEAKKVGASYLVQGTIYPDVIESARMHDAAASIKTHHNVGGLPKKMRLQLIEPLRDLYKDEVKAVAKKLGLPQSVIERQPFPGPGLAVRIRGEVTLARLARLRQAEGILKEEMEKITRPKDLWMAFCVYVPVATTGVKGDSRSFEEMIAIRSVDSTDAMTANWTRWPPGFLARVSARIVNEVPGINRVVYDITTKPPATMEWE</sequence>
<dbReference type="Pfam" id="PF00117">
    <property type="entry name" value="GATase"/>
    <property type="match status" value="1"/>
</dbReference>
<protein>
    <recommendedName>
        <fullName evidence="9">GMP synthase [glutamine-hydrolyzing]</fullName>
        <ecNumber evidence="9">6.3.5.2</ecNumber>
    </recommendedName>
    <alternativeName>
        <fullName evidence="9">GMP synthetase</fullName>
    </alternativeName>
    <alternativeName>
        <fullName evidence="9">Glutamine amidotransferase</fullName>
    </alternativeName>
</protein>
<feature type="binding site" evidence="10">
    <location>
        <begin position="216"/>
        <end position="222"/>
    </location>
    <ligand>
        <name>ATP</name>
        <dbReference type="ChEBI" id="CHEBI:30616"/>
    </ligand>
</feature>
<comment type="function">
    <text evidence="1 9">Catalyzes the synthesis of GMP from XMP.</text>
</comment>
<feature type="domain" description="GMPS ATP-PPase" evidence="11">
    <location>
        <begin position="189"/>
        <end position="379"/>
    </location>
</feature>
<comment type="catalytic activity">
    <reaction evidence="9">
        <text>XMP + L-glutamine + ATP + H2O = GMP + L-glutamate + AMP + diphosphate + 2 H(+)</text>
        <dbReference type="Rhea" id="RHEA:11680"/>
        <dbReference type="ChEBI" id="CHEBI:15377"/>
        <dbReference type="ChEBI" id="CHEBI:15378"/>
        <dbReference type="ChEBI" id="CHEBI:29985"/>
        <dbReference type="ChEBI" id="CHEBI:30616"/>
        <dbReference type="ChEBI" id="CHEBI:33019"/>
        <dbReference type="ChEBI" id="CHEBI:57464"/>
        <dbReference type="ChEBI" id="CHEBI:58115"/>
        <dbReference type="ChEBI" id="CHEBI:58359"/>
        <dbReference type="ChEBI" id="CHEBI:456215"/>
        <dbReference type="EC" id="6.3.5.2"/>
    </reaction>
</comment>
<evidence type="ECO:0000256" key="10">
    <source>
        <dbReference type="PROSITE-ProRule" id="PRU00886"/>
    </source>
</evidence>
<feature type="active site" description="Nucleophile" evidence="9">
    <location>
        <position position="76"/>
    </location>
</feature>
<dbReference type="SUPFAM" id="SSF52402">
    <property type="entry name" value="Adenine nucleotide alpha hydrolases-like"/>
    <property type="match status" value="1"/>
</dbReference>
<keyword evidence="5 9" id="KW-0332">GMP biosynthesis</keyword>
<dbReference type="PANTHER" id="PTHR11922">
    <property type="entry name" value="GMP SYNTHASE-RELATED"/>
    <property type="match status" value="1"/>
</dbReference>
<dbReference type="NCBIfam" id="NF000848">
    <property type="entry name" value="PRK00074.1"/>
    <property type="match status" value="1"/>
</dbReference>
<dbReference type="UniPathway" id="UPA00189">
    <property type="reaction ID" value="UER00296"/>
</dbReference>
<dbReference type="EMBL" id="LCNT01000003">
    <property type="protein sequence ID" value="KKU61455.1"/>
    <property type="molecule type" value="Genomic_DNA"/>
</dbReference>
<dbReference type="EC" id="6.3.5.2" evidence="9"/>
<dbReference type="SUPFAM" id="SSF54810">
    <property type="entry name" value="GMP synthetase C-terminal dimerisation domain"/>
    <property type="match status" value="1"/>
</dbReference>
<dbReference type="InterPro" id="IPR004739">
    <property type="entry name" value="GMP_synth_GATase"/>
</dbReference>
<dbReference type="PRINTS" id="PR00099">
    <property type="entry name" value="CPSGATASE"/>
</dbReference>
<dbReference type="CDD" id="cd01997">
    <property type="entry name" value="GMP_synthase_C"/>
    <property type="match status" value="1"/>
</dbReference>
<reference evidence="12 13" key="1">
    <citation type="journal article" date="2015" name="Nature">
        <title>rRNA introns, odd ribosomes, and small enigmatic genomes across a large radiation of phyla.</title>
        <authorList>
            <person name="Brown C.T."/>
            <person name="Hug L.A."/>
            <person name="Thomas B.C."/>
            <person name="Sharon I."/>
            <person name="Castelle C.J."/>
            <person name="Singh A."/>
            <person name="Wilkins M.J."/>
            <person name="Williams K.H."/>
            <person name="Banfield J.F."/>
        </authorList>
    </citation>
    <scope>NUCLEOTIDE SEQUENCE [LARGE SCALE GENOMIC DNA]</scope>
</reference>
<comment type="caution">
    <text evidence="12">The sequence shown here is derived from an EMBL/GenBank/DDBJ whole genome shotgun (WGS) entry which is preliminary data.</text>
</comment>
<dbReference type="PANTHER" id="PTHR11922:SF2">
    <property type="entry name" value="GMP SYNTHASE [GLUTAMINE-HYDROLYZING]"/>
    <property type="match status" value="1"/>
</dbReference>
<dbReference type="InterPro" id="IPR014729">
    <property type="entry name" value="Rossmann-like_a/b/a_fold"/>
</dbReference>
<dbReference type="PRINTS" id="PR00097">
    <property type="entry name" value="ANTSNTHASEII"/>
</dbReference>
<dbReference type="Gene3D" id="3.30.300.10">
    <property type="match status" value="1"/>
</dbReference>
<dbReference type="AlphaFoldDB" id="A0A0G1UUR3"/>
<dbReference type="InterPro" id="IPR017926">
    <property type="entry name" value="GATASE"/>
</dbReference>
<comment type="subunit">
    <text evidence="9">Homodimer.</text>
</comment>
<keyword evidence="3 9" id="KW-0436">Ligase</keyword>
<dbReference type="GO" id="GO:0003921">
    <property type="term" value="F:GMP synthase activity"/>
    <property type="evidence" value="ECO:0007669"/>
    <property type="project" value="InterPro"/>
</dbReference>
<dbReference type="Gene3D" id="3.40.50.620">
    <property type="entry name" value="HUPs"/>
    <property type="match status" value="1"/>
</dbReference>
<evidence type="ECO:0000256" key="4">
    <source>
        <dbReference type="ARBA" id="ARBA00022741"/>
    </source>
</evidence>
<keyword evidence="6 9" id="KW-0658">Purine biosynthesis</keyword>
<dbReference type="InterPro" id="IPR022310">
    <property type="entry name" value="NAD/GMP_synthase"/>
</dbReference>
<dbReference type="SUPFAM" id="SSF52317">
    <property type="entry name" value="Class I glutamine amidotransferase-like"/>
    <property type="match status" value="1"/>
</dbReference>
<evidence type="ECO:0000256" key="8">
    <source>
        <dbReference type="ARBA" id="ARBA00022962"/>
    </source>
</evidence>
<dbReference type="PROSITE" id="PS51553">
    <property type="entry name" value="GMPS_ATP_PPASE"/>
    <property type="match status" value="1"/>
</dbReference>
<dbReference type="GO" id="GO:0005524">
    <property type="term" value="F:ATP binding"/>
    <property type="evidence" value="ECO:0007669"/>
    <property type="project" value="UniProtKB-UniRule"/>
</dbReference>
<evidence type="ECO:0000313" key="13">
    <source>
        <dbReference type="Proteomes" id="UP000033860"/>
    </source>
</evidence>
<dbReference type="Pfam" id="PF02540">
    <property type="entry name" value="NAD_synthase"/>
    <property type="match status" value="1"/>
</dbReference>
<dbReference type="Gene3D" id="3.40.50.880">
    <property type="match status" value="1"/>
</dbReference>
<dbReference type="FunFam" id="3.30.300.10:FF:000002">
    <property type="entry name" value="GMP synthase [glutamine-hydrolyzing]"/>
    <property type="match status" value="1"/>
</dbReference>
<evidence type="ECO:0000256" key="3">
    <source>
        <dbReference type="ARBA" id="ARBA00022598"/>
    </source>
</evidence>
<dbReference type="Pfam" id="PF00958">
    <property type="entry name" value="GMP_synt_C"/>
    <property type="match status" value="1"/>
</dbReference>
<gene>
    <name evidence="9" type="primary">guaA</name>
    <name evidence="12" type="ORF">UX85_C0003G0114</name>
</gene>
<keyword evidence="4 9" id="KW-0547">Nucleotide-binding</keyword>
<dbReference type="GO" id="GO:0005829">
    <property type="term" value="C:cytosol"/>
    <property type="evidence" value="ECO:0007669"/>
    <property type="project" value="TreeGrafter"/>
</dbReference>
<comment type="pathway">
    <text evidence="2 9">Purine metabolism; GMP biosynthesis; GMP from XMP (L-Gln route): step 1/1.</text>
</comment>
<keyword evidence="7 9" id="KW-0067">ATP-binding</keyword>
<dbReference type="InterPro" id="IPR025777">
    <property type="entry name" value="GMPS_ATP_PPase_dom"/>
</dbReference>
<dbReference type="PROSITE" id="PS51273">
    <property type="entry name" value="GATASE_TYPE_1"/>
    <property type="match status" value="1"/>
</dbReference>
<keyword evidence="8 9" id="KW-0315">Glutamine amidotransferase</keyword>
<dbReference type="PATRIC" id="fig|1618371.3.peg.503"/>
<dbReference type="Proteomes" id="UP000033860">
    <property type="component" value="Unassembled WGS sequence"/>
</dbReference>
<dbReference type="InterPro" id="IPR022955">
    <property type="entry name" value="GMP_synthase"/>
</dbReference>
<dbReference type="FunFam" id="3.40.50.880:FF:000001">
    <property type="entry name" value="GMP synthase [glutamine-hydrolyzing]"/>
    <property type="match status" value="1"/>
</dbReference>
<dbReference type="HAMAP" id="MF_00344">
    <property type="entry name" value="GMP_synthase"/>
    <property type="match status" value="1"/>
</dbReference>
<dbReference type="NCBIfam" id="TIGR00888">
    <property type="entry name" value="guaA_Nterm"/>
    <property type="match status" value="1"/>
</dbReference>
<evidence type="ECO:0000256" key="5">
    <source>
        <dbReference type="ARBA" id="ARBA00022749"/>
    </source>
</evidence>
<evidence type="ECO:0000256" key="7">
    <source>
        <dbReference type="ARBA" id="ARBA00022840"/>
    </source>
</evidence>
<dbReference type="CDD" id="cd01742">
    <property type="entry name" value="GATase1_GMP_Synthase"/>
    <property type="match status" value="1"/>
</dbReference>
<evidence type="ECO:0000256" key="9">
    <source>
        <dbReference type="HAMAP-Rule" id="MF_00344"/>
    </source>
</evidence>
<organism evidence="12 13">
    <name type="scientific">Candidatus Beckwithbacteria bacterium GW2011_GWB1_47_15</name>
    <dbReference type="NCBI Taxonomy" id="1618371"/>
    <lineage>
        <taxon>Bacteria</taxon>
        <taxon>Candidatus Beckwithiibacteriota</taxon>
    </lineage>
</organism>
<name>A0A0G1UUR3_9BACT</name>
<dbReference type="InterPro" id="IPR001674">
    <property type="entry name" value="GMP_synth_C"/>
</dbReference>
<dbReference type="InterPro" id="IPR029062">
    <property type="entry name" value="Class_I_gatase-like"/>
</dbReference>
<evidence type="ECO:0000256" key="1">
    <source>
        <dbReference type="ARBA" id="ARBA00002332"/>
    </source>
</evidence>
<evidence type="ECO:0000259" key="11">
    <source>
        <dbReference type="PROSITE" id="PS51553"/>
    </source>
</evidence>
<evidence type="ECO:0000313" key="12">
    <source>
        <dbReference type="EMBL" id="KKU61455.1"/>
    </source>
</evidence>
<evidence type="ECO:0000256" key="2">
    <source>
        <dbReference type="ARBA" id="ARBA00005153"/>
    </source>
</evidence>
<dbReference type="PRINTS" id="PR00096">
    <property type="entry name" value="GATASE"/>
</dbReference>
<feature type="active site" evidence="9">
    <location>
        <position position="162"/>
    </location>
</feature>
<proteinExistence type="inferred from homology"/>
<evidence type="ECO:0000256" key="6">
    <source>
        <dbReference type="ARBA" id="ARBA00022755"/>
    </source>
</evidence>
<dbReference type="NCBIfam" id="TIGR00884">
    <property type="entry name" value="guaA_Cterm"/>
    <property type="match status" value="1"/>
</dbReference>